<sequence length="94" mass="10285">MTLKPKDSMWAELVTVFVQQASPQRGDLMLSGLRQARDSMWLERLGSTTKMVSGFWALCHAKGAGGGARTRDKRVSVDFMANSLSSVPPTTLQV</sequence>
<reference evidence="1 2" key="1">
    <citation type="journal article" date="2021" name="Elife">
        <title>Chloroplast acquisition without the gene transfer in kleptoplastic sea slugs, Plakobranchus ocellatus.</title>
        <authorList>
            <person name="Maeda T."/>
            <person name="Takahashi S."/>
            <person name="Yoshida T."/>
            <person name="Shimamura S."/>
            <person name="Takaki Y."/>
            <person name="Nagai Y."/>
            <person name="Toyoda A."/>
            <person name="Suzuki Y."/>
            <person name="Arimoto A."/>
            <person name="Ishii H."/>
            <person name="Satoh N."/>
            <person name="Nishiyama T."/>
            <person name="Hasebe M."/>
            <person name="Maruyama T."/>
            <person name="Minagawa J."/>
            <person name="Obokata J."/>
            <person name="Shigenobu S."/>
        </authorList>
    </citation>
    <scope>NUCLEOTIDE SEQUENCE [LARGE SCALE GENOMIC DNA]</scope>
</reference>
<accession>A0AAV4BG72</accession>
<evidence type="ECO:0000313" key="1">
    <source>
        <dbReference type="EMBL" id="GFO17859.1"/>
    </source>
</evidence>
<gene>
    <name evidence="1" type="ORF">PoB_004436400</name>
</gene>
<protein>
    <submittedName>
        <fullName evidence="1">Uncharacterized protein</fullName>
    </submittedName>
</protein>
<keyword evidence="2" id="KW-1185">Reference proteome</keyword>
<proteinExistence type="predicted"/>
<name>A0AAV4BG72_9GAST</name>
<dbReference type="AlphaFoldDB" id="A0AAV4BG72"/>
<comment type="caution">
    <text evidence="1">The sequence shown here is derived from an EMBL/GenBank/DDBJ whole genome shotgun (WGS) entry which is preliminary data.</text>
</comment>
<organism evidence="1 2">
    <name type="scientific">Plakobranchus ocellatus</name>
    <dbReference type="NCBI Taxonomy" id="259542"/>
    <lineage>
        <taxon>Eukaryota</taxon>
        <taxon>Metazoa</taxon>
        <taxon>Spiralia</taxon>
        <taxon>Lophotrochozoa</taxon>
        <taxon>Mollusca</taxon>
        <taxon>Gastropoda</taxon>
        <taxon>Heterobranchia</taxon>
        <taxon>Euthyneura</taxon>
        <taxon>Panpulmonata</taxon>
        <taxon>Sacoglossa</taxon>
        <taxon>Placobranchoidea</taxon>
        <taxon>Plakobranchidae</taxon>
        <taxon>Plakobranchus</taxon>
    </lineage>
</organism>
<dbReference type="Proteomes" id="UP000735302">
    <property type="component" value="Unassembled WGS sequence"/>
</dbReference>
<evidence type="ECO:0000313" key="2">
    <source>
        <dbReference type="Proteomes" id="UP000735302"/>
    </source>
</evidence>
<dbReference type="EMBL" id="BLXT01004905">
    <property type="protein sequence ID" value="GFO17859.1"/>
    <property type="molecule type" value="Genomic_DNA"/>
</dbReference>